<feature type="transmembrane region" description="Helical" evidence="10">
    <location>
        <begin position="244"/>
        <end position="269"/>
    </location>
</feature>
<evidence type="ECO:0000256" key="6">
    <source>
        <dbReference type="ARBA" id="ARBA00022692"/>
    </source>
</evidence>
<evidence type="ECO:0000256" key="9">
    <source>
        <dbReference type="ARBA" id="ARBA00023251"/>
    </source>
</evidence>
<evidence type="ECO:0000256" key="2">
    <source>
        <dbReference type="ARBA" id="ARBA00008417"/>
    </source>
</evidence>
<dbReference type="InterPro" id="IPR052031">
    <property type="entry name" value="Membrane_Transporter-Flippase"/>
</dbReference>
<dbReference type="InterPro" id="IPR045070">
    <property type="entry name" value="MATE_MepA-like"/>
</dbReference>
<dbReference type="GO" id="GO:0046677">
    <property type="term" value="P:response to antibiotic"/>
    <property type="evidence" value="ECO:0007669"/>
    <property type="project" value="UniProtKB-KW"/>
</dbReference>
<dbReference type="PANTHER" id="PTHR43549">
    <property type="entry name" value="MULTIDRUG RESISTANCE PROTEIN YPNP-RELATED"/>
    <property type="match status" value="1"/>
</dbReference>
<dbReference type="PANTHER" id="PTHR43549:SF2">
    <property type="entry name" value="MULTIDRUG RESISTANCE PROTEIN NORM-RELATED"/>
    <property type="match status" value="1"/>
</dbReference>
<sequence length="467" mass="48890">MDTSSNPGANPYLSGPIAPLFFKTAAPIVLLMLVSGLFTVVDAIFLGVYVGPRALAAVTLVFPLFMALNALATLVSSGMASILARRLGAGDHAGAQSAVQSATALAMLAALGLMAFYLAAGRPLIGWLSGGDAALAAMASTYIALLFFGSPLQFLISTQGDTLRSEGRPGTMALIGVLVTLANIGFNFVFIALLGWGVAGSAIGTLAAQLLALVAVVVLRLSGRTPIRLWERTGKPLTEAWRRTLALGLPSSLSLIGISLSTACILVSVKAWFGTDYDLTIAAYGIASRLLTFVFLPLMGLNFACQSIVGNNYGAAIYERSNRTLVVGLVTGLFYGLIVQAVFLFAAGPIAALFVDDPETIAATTHIVRIITAAYVVVAPVMVLAGYFQAIGKAVSAGVMSLGRTYFFNIPLIFLLPFLFGSQGIWMAAPSSDLAMLGLVAAVLWFHGRRTGARWGVFHQEAAAVMR</sequence>
<dbReference type="InterPro" id="IPR002528">
    <property type="entry name" value="MATE_fam"/>
</dbReference>
<evidence type="ECO:0000256" key="4">
    <source>
        <dbReference type="ARBA" id="ARBA00022448"/>
    </source>
</evidence>
<keyword evidence="7 10" id="KW-1133">Transmembrane helix</keyword>
<feature type="transmembrane region" description="Helical" evidence="10">
    <location>
        <begin position="426"/>
        <end position="446"/>
    </location>
</feature>
<evidence type="ECO:0000313" key="12">
    <source>
        <dbReference type="Proteomes" id="UP000596083"/>
    </source>
</evidence>
<dbReference type="GO" id="GO:0015297">
    <property type="term" value="F:antiporter activity"/>
    <property type="evidence" value="ECO:0007669"/>
    <property type="project" value="InterPro"/>
</dbReference>
<evidence type="ECO:0000256" key="1">
    <source>
        <dbReference type="ARBA" id="ARBA00004429"/>
    </source>
</evidence>
<feature type="transmembrane region" description="Helical" evidence="10">
    <location>
        <begin position="173"/>
        <end position="196"/>
    </location>
</feature>
<comment type="similarity">
    <text evidence="2">Belongs to the multi antimicrobial extrusion (MATE) (TC 2.A.66.1) family. MepA subfamily.</text>
</comment>
<protein>
    <recommendedName>
        <fullName evidence="3">Multidrug export protein MepA</fullName>
    </recommendedName>
</protein>
<dbReference type="EMBL" id="CP066786">
    <property type="protein sequence ID" value="QQM30150.1"/>
    <property type="molecule type" value="Genomic_DNA"/>
</dbReference>
<organism evidence="11 12">
    <name type="scientific">Martelella lutilitoris</name>
    <dbReference type="NCBI Taxonomy" id="2583532"/>
    <lineage>
        <taxon>Bacteria</taxon>
        <taxon>Pseudomonadati</taxon>
        <taxon>Pseudomonadota</taxon>
        <taxon>Alphaproteobacteria</taxon>
        <taxon>Hyphomicrobiales</taxon>
        <taxon>Aurantimonadaceae</taxon>
        <taxon>Martelella</taxon>
    </lineage>
</organism>
<feature type="transmembrane region" description="Helical" evidence="10">
    <location>
        <begin position="402"/>
        <end position="420"/>
    </location>
</feature>
<dbReference type="GO" id="GO:0005886">
    <property type="term" value="C:plasma membrane"/>
    <property type="evidence" value="ECO:0007669"/>
    <property type="project" value="UniProtKB-SubCell"/>
</dbReference>
<feature type="transmembrane region" description="Helical" evidence="10">
    <location>
        <begin position="281"/>
        <end position="304"/>
    </location>
</feature>
<dbReference type="Proteomes" id="UP000596083">
    <property type="component" value="Chromosome"/>
</dbReference>
<feature type="transmembrane region" description="Helical" evidence="10">
    <location>
        <begin position="56"/>
        <end position="83"/>
    </location>
</feature>
<evidence type="ECO:0000256" key="8">
    <source>
        <dbReference type="ARBA" id="ARBA00023136"/>
    </source>
</evidence>
<dbReference type="Pfam" id="PF01554">
    <property type="entry name" value="MatE"/>
    <property type="match status" value="2"/>
</dbReference>
<dbReference type="InterPro" id="IPR048279">
    <property type="entry name" value="MdtK-like"/>
</dbReference>
<evidence type="ECO:0000256" key="5">
    <source>
        <dbReference type="ARBA" id="ARBA00022475"/>
    </source>
</evidence>
<keyword evidence="8 10" id="KW-0472">Membrane</keyword>
<keyword evidence="4" id="KW-0813">Transport</keyword>
<name>A0A7T7HJ53_9HYPH</name>
<dbReference type="PIRSF" id="PIRSF006603">
    <property type="entry name" value="DinF"/>
    <property type="match status" value="1"/>
</dbReference>
<keyword evidence="5" id="KW-1003">Cell membrane</keyword>
<dbReference type="CDD" id="cd13143">
    <property type="entry name" value="MATE_MepA_like"/>
    <property type="match status" value="1"/>
</dbReference>
<feature type="transmembrane region" description="Helical" evidence="10">
    <location>
        <begin position="325"/>
        <end position="355"/>
    </location>
</feature>
<feature type="transmembrane region" description="Helical" evidence="10">
    <location>
        <begin position="367"/>
        <end position="390"/>
    </location>
</feature>
<feature type="transmembrane region" description="Helical" evidence="10">
    <location>
        <begin position="202"/>
        <end position="223"/>
    </location>
</feature>
<feature type="transmembrane region" description="Helical" evidence="10">
    <location>
        <begin position="104"/>
        <end position="121"/>
    </location>
</feature>
<feature type="transmembrane region" description="Helical" evidence="10">
    <location>
        <begin position="28"/>
        <end position="50"/>
    </location>
</feature>
<evidence type="ECO:0000256" key="3">
    <source>
        <dbReference type="ARBA" id="ARBA00022106"/>
    </source>
</evidence>
<dbReference type="GO" id="GO:0042910">
    <property type="term" value="F:xenobiotic transmembrane transporter activity"/>
    <property type="evidence" value="ECO:0007669"/>
    <property type="project" value="InterPro"/>
</dbReference>
<feature type="transmembrane region" description="Helical" evidence="10">
    <location>
        <begin position="133"/>
        <end position="152"/>
    </location>
</feature>
<keyword evidence="9" id="KW-0046">Antibiotic resistance</keyword>
<dbReference type="NCBIfam" id="TIGR00797">
    <property type="entry name" value="matE"/>
    <property type="match status" value="1"/>
</dbReference>
<keyword evidence="6 10" id="KW-0812">Transmembrane</keyword>
<proteinExistence type="inferred from homology"/>
<evidence type="ECO:0000256" key="10">
    <source>
        <dbReference type="SAM" id="Phobius"/>
    </source>
</evidence>
<dbReference type="KEGG" id="mlut:JET14_18015"/>
<comment type="subcellular location">
    <subcellularLocation>
        <location evidence="1">Cell inner membrane</location>
        <topology evidence="1">Multi-pass membrane protein</topology>
    </subcellularLocation>
</comment>
<evidence type="ECO:0000313" key="11">
    <source>
        <dbReference type="EMBL" id="QQM30150.1"/>
    </source>
</evidence>
<dbReference type="RefSeq" id="WP_200335331.1">
    <property type="nucleotide sequence ID" value="NZ_CP066786.1"/>
</dbReference>
<evidence type="ECO:0000256" key="7">
    <source>
        <dbReference type="ARBA" id="ARBA00022989"/>
    </source>
</evidence>
<gene>
    <name evidence="11" type="ORF">JET14_18015</name>
</gene>
<reference evidence="11 12" key="1">
    <citation type="submission" date="2020-12" db="EMBL/GenBank/DDBJ databases">
        <authorList>
            <person name="Zheng R.K."/>
            <person name="Sun C.M."/>
        </authorList>
    </citation>
    <scope>NUCLEOTIDE SEQUENCE [LARGE SCALE GENOMIC DNA]</scope>
    <source>
        <strain evidence="11 12">ZRK001</strain>
    </source>
</reference>
<dbReference type="AlphaFoldDB" id="A0A7T7HJ53"/>
<accession>A0A7T7HJ53</accession>